<proteinExistence type="predicted"/>
<reference evidence="1 2" key="1">
    <citation type="submission" date="2020-08" db="EMBL/GenBank/DDBJ databases">
        <title>Sequencing the genomes of 1000 actinobacteria strains.</title>
        <authorList>
            <person name="Klenk H.-P."/>
        </authorList>
    </citation>
    <scope>NUCLEOTIDE SEQUENCE [LARGE SCALE GENOMIC DNA]</scope>
    <source>
        <strain evidence="1 2">DSM 43768</strain>
    </source>
</reference>
<dbReference type="Proteomes" id="UP000565579">
    <property type="component" value="Unassembled WGS sequence"/>
</dbReference>
<dbReference type="SMART" id="SM00028">
    <property type="entry name" value="TPR"/>
    <property type="match status" value="4"/>
</dbReference>
<evidence type="ECO:0000313" key="1">
    <source>
        <dbReference type="EMBL" id="MBB6550341.1"/>
    </source>
</evidence>
<accession>A0A7X0NVU3</accession>
<dbReference type="PANTHER" id="PTHR47691:SF3">
    <property type="entry name" value="HTH-TYPE TRANSCRIPTIONAL REGULATOR RV0890C-RELATED"/>
    <property type="match status" value="1"/>
</dbReference>
<sequence>MQDQSWWVLAATGITGVVIQTFSSLVDVGRLTGRQDTTRAITAPVPRQLPADLPDFVGRDREIAVLRAPPARRKDAATTDIRLVYGQGGVGKTSLVVHALELGSAGFPDGQLYVDLQGYGPNPLSPAEALSGWLLDLGVDERLIPATLTERSRAFRSRMAGRRAAVFLDNAGSEEQVRPLLVAGGGCVTYITSREALGGLAATVRIPLDGLSVSESVELLSRILGRDRIQQEEQPAQQLASAFGGLPLALRVLSGRLVSEPRPLATFLARLDRRRAAGQLLSELTFGDLSVAASLALSREHLPLPTQTAFDLLGLHPADEWSDWSVAALCECSLLDAQRLLERLTGAQLVKTRTVAGTDEPRYYLHDLVREFARNQAVLNMPEESREQAVRRIASAYLAMTDLADEAIHPGGVRHQGRTQAPRYPLDPDLTGRPVSDPFGWCRLERDSIAALVAACHRIGAWSLCWELSDAASVALENLRSWDTGIRCAELALDAVRHLDSDQARAAILRNLGEVDREIGERDRAIARLEESVRLFDKVGDEYGVIDASCNLGLVQLRWGDPNAAEQIFLTALDRARKIADVRGEAWTLEILGECAMILGRRTAGVRYLQDATELFAAAGERRGEAFALSNEALLIIDDLGWLPLPALARDALPPAAEQDAHHASALLDRAEKIFDVLGDARNSALVAVARIRIKILSGRDREAAKDARRTESMEGFDLDWRLRGLLLHCEAVLAHRSGSVRSALAKCEEALSLVQPFGDRPATASMTLHAGLLRKTMGEQDAETRVRKAQGIFREIGRTDGAQLCDRILAG</sequence>
<dbReference type="SUPFAM" id="SSF52540">
    <property type="entry name" value="P-loop containing nucleoside triphosphate hydrolases"/>
    <property type="match status" value="1"/>
</dbReference>
<evidence type="ECO:0000313" key="2">
    <source>
        <dbReference type="Proteomes" id="UP000565579"/>
    </source>
</evidence>
<keyword evidence="2" id="KW-1185">Reference proteome</keyword>
<dbReference type="SUPFAM" id="SSF48452">
    <property type="entry name" value="TPR-like"/>
    <property type="match status" value="1"/>
</dbReference>
<dbReference type="EMBL" id="JACHMI010000001">
    <property type="protein sequence ID" value="MBB6550341.1"/>
    <property type="molecule type" value="Genomic_DNA"/>
</dbReference>
<dbReference type="Gene3D" id="3.40.50.300">
    <property type="entry name" value="P-loop containing nucleotide triphosphate hydrolases"/>
    <property type="match status" value="1"/>
</dbReference>
<dbReference type="Gene3D" id="1.25.40.10">
    <property type="entry name" value="Tetratricopeptide repeat domain"/>
    <property type="match status" value="1"/>
</dbReference>
<protein>
    <submittedName>
        <fullName evidence="1">Tetratricopeptide (TPR) repeat protein</fullName>
    </submittedName>
</protein>
<dbReference type="InterPro" id="IPR027417">
    <property type="entry name" value="P-loop_NTPase"/>
</dbReference>
<comment type="caution">
    <text evidence="1">The sequence shown here is derived from an EMBL/GenBank/DDBJ whole genome shotgun (WGS) entry which is preliminary data.</text>
</comment>
<gene>
    <name evidence="1" type="ORF">HD593_005136</name>
</gene>
<dbReference type="InterPro" id="IPR019734">
    <property type="entry name" value="TPR_rpt"/>
</dbReference>
<dbReference type="PRINTS" id="PR00364">
    <property type="entry name" value="DISEASERSIST"/>
</dbReference>
<name>A0A7X0NVU3_9ACTN</name>
<dbReference type="RefSeq" id="WP_185104630.1">
    <property type="nucleotide sequence ID" value="NZ_JACHMI010000001.1"/>
</dbReference>
<dbReference type="InterPro" id="IPR011990">
    <property type="entry name" value="TPR-like_helical_dom_sf"/>
</dbReference>
<organism evidence="1 2">
    <name type="scientific">Nonomuraea rubra</name>
    <dbReference type="NCBI Taxonomy" id="46180"/>
    <lineage>
        <taxon>Bacteria</taxon>
        <taxon>Bacillati</taxon>
        <taxon>Actinomycetota</taxon>
        <taxon>Actinomycetes</taxon>
        <taxon>Streptosporangiales</taxon>
        <taxon>Streptosporangiaceae</taxon>
        <taxon>Nonomuraea</taxon>
    </lineage>
</organism>
<dbReference type="AlphaFoldDB" id="A0A7X0NVU3"/>
<dbReference type="PANTHER" id="PTHR47691">
    <property type="entry name" value="REGULATOR-RELATED"/>
    <property type="match status" value="1"/>
</dbReference>
<dbReference type="Pfam" id="PF13424">
    <property type="entry name" value="TPR_12"/>
    <property type="match status" value="1"/>
</dbReference>